<dbReference type="PANTHER" id="PTHR34512:SF30">
    <property type="entry name" value="OUTER MEMBRANE PROTEIN ASSEMBLY FACTOR BAMB"/>
    <property type="match status" value="1"/>
</dbReference>
<dbReference type="AlphaFoldDB" id="A0A1X4GKE0"/>
<dbReference type="SMART" id="SM00564">
    <property type="entry name" value="PQQ"/>
    <property type="match status" value="5"/>
</dbReference>
<dbReference type="InterPro" id="IPR011047">
    <property type="entry name" value="Quinoprotein_ADH-like_sf"/>
</dbReference>
<organism evidence="2 3">
    <name type="scientific">Halorubrum ezzemoulense DSM 17463</name>
    <dbReference type="NCBI Taxonomy" id="1121945"/>
    <lineage>
        <taxon>Archaea</taxon>
        <taxon>Methanobacteriati</taxon>
        <taxon>Methanobacteriota</taxon>
        <taxon>Stenosarchaea group</taxon>
        <taxon>Halobacteria</taxon>
        <taxon>Halobacteriales</taxon>
        <taxon>Haloferacaceae</taxon>
        <taxon>Halorubrum</taxon>
    </lineage>
</organism>
<evidence type="ECO:0000313" key="2">
    <source>
        <dbReference type="EMBL" id="OSO97606.1"/>
    </source>
</evidence>
<comment type="caution">
    <text evidence="2">The sequence shown here is derived from an EMBL/GenBank/DDBJ whole genome shotgun (WGS) entry which is preliminary data.</text>
</comment>
<dbReference type="SUPFAM" id="SSF50998">
    <property type="entry name" value="Quinoprotein alcohol dehydrogenase-like"/>
    <property type="match status" value="2"/>
</dbReference>
<dbReference type="EMBL" id="NEDJ01000046">
    <property type="protein sequence ID" value="OSO97606.1"/>
    <property type="molecule type" value="Genomic_DNA"/>
</dbReference>
<dbReference type="InterPro" id="IPR018391">
    <property type="entry name" value="PQQ_b-propeller_rpt"/>
</dbReference>
<dbReference type="InterPro" id="IPR015943">
    <property type="entry name" value="WD40/YVTN_repeat-like_dom_sf"/>
</dbReference>
<sequence length="404" mass="43317">MSWTRRRVLASMSGVCGASGCLASPDRSLPTAPTSGWNQSRCDAQKTATSDVTVPERGNLAWGGGSGQMLSVVADQTVYTVDDDDGLTALNAQTGKHRWQTALNHDLDDTEPVGVSGGIINDQLLVATRGRLYSFSTADGSERWQRKLPGHVSSISTTVVPDRQIGLIDFTHGQKYYIIAVTAESGEIKWRDSVLRGGGRGLAVFDDHVYVTGTSKTGEEVLRCLEIDTGELIWQQGIADTDRYSTHVCVTSGVLIGEGADISVYDHSDGKQRASVELPHGRVRSIAVDDGTAFVLSKSGLAAVSVPDGGRQWSLSRNPTRHFVRGPLAVGRESVVAPVFMESLGCPAVVAFERIDGTRRWHYTLGDDFACGTIWSQPVLADGAVFIDTSPHTVTALGDLSQQD</sequence>
<accession>A0A1X4GKE0</accession>
<dbReference type="Proteomes" id="UP000193587">
    <property type="component" value="Unassembled WGS sequence"/>
</dbReference>
<feature type="domain" description="Pyrrolo-quinoline quinone repeat" evidence="1">
    <location>
        <begin position="64"/>
        <end position="150"/>
    </location>
</feature>
<dbReference type="Gene3D" id="2.130.10.10">
    <property type="entry name" value="YVTN repeat-like/Quinoprotein amine dehydrogenase"/>
    <property type="match status" value="2"/>
</dbReference>
<evidence type="ECO:0000313" key="3">
    <source>
        <dbReference type="Proteomes" id="UP000193587"/>
    </source>
</evidence>
<dbReference type="Pfam" id="PF13360">
    <property type="entry name" value="PQQ_2"/>
    <property type="match status" value="2"/>
</dbReference>
<feature type="domain" description="Pyrrolo-quinoline quinone repeat" evidence="1">
    <location>
        <begin position="219"/>
        <end position="402"/>
    </location>
</feature>
<dbReference type="STRING" id="1121945.GCA_000421805_03388"/>
<dbReference type="PROSITE" id="PS51257">
    <property type="entry name" value="PROKAR_LIPOPROTEIN"/>
    <property type="match status" value="1"/>
</dbReference>
<dbReference type="PANTHER" id="PTHR34512">
    <property type="entry name" value="CELL SURFACE PROTEIN"/>
    <property type="match status" value="1"/>
</dbReference>
<protein>
    <recommendedName>
        <fullName evidence="1">Pyrrolo-quinoline quinone repeat domain-containing protein</fullName>
    </recommendedName>
</protein>
<proteinExistence type="predicted"/>
<dbReference type="InterPro" id="IPR002372">
    <property type="entry name" value="PQQ_rpt_dom"/>
</dbReference>
<gene>
    <name evidence="2" type="ORF">B9H04_12380</name>
</gene>
<dbReference type="RefSeq" id="WP_080508741.1">
    <property type="nucleotide sequence ID" value="NZ_ATXS01000051.1"/>
</dbReference>
<name>A0A1X4GKE0_HALEZ</name>
<reference evidence="2 3" key="1">
    <citation type="submission" date="2017-04" db="EMBL/GenBank/DDBJ databases">
        <title>MLSA of the genus Halorubrum.</title>
        <authorList>
            <person name="De La Haba R."/>
            <person name="Sanchez-Porro C."/>
            <person name="Infante-Dominguez C."/>
            <person name="Ventosa A."/>
        </authorList>
    </citation>
    <scope>NUCLEOTIDE SEQUENCE [LARGE SCALE GENOMIC DNA]</scope>
    <source>
        <strain evidence="2 3">DSM 17463</strain>
    </source>
</reference>
<evidence type="ECO:0000259" key="1">
    <source>
        <dbReference type="Pfam" id="PF13360"/>
    </source>
</evidence>